<reference evidence="3 4" key="1">
    <citation type="submission" date="2015-12" db="EMBL/GenBank/DDBJ databases">
        <title>Draft genome sequence of Acidibacillus ferrooxidans ITV001, isolated from a chalcopyrite acid mine drainage site in Brazil.</title>
        <authorList>
            <person name="Dall'Agnol H."/>
            <person name="Nancucheo I."/>
            <person name="Johnson B."/>
            <person name="Oliveira R."/>
            <person name="Leite L."/>
            <person name="Pylro V."/>
            <person name="Nunes G.L."/>
            <person name="Tzotzos G."/>
            <person name="Fernandes G.R."/>
            <person name="Dutra J."/>
            <person name="Orellana S.C."/>
            <person name="Oliveira G."/>
        </authorList>
    </citation>
    <scope>NUCLEOTIDE SEQUENCE [LARGE SCALE GENOMIC DNA]</scope>
    <source>
        <strain evidence="4">ITV01</strain>
    </source>
</reference>
<comment type="caution">
    <text evidence="3">The sequence shown here is derived from an EMBL/GenBank/DDBJ whole genome shotgun (WGS) entry which is preliminary data.</text>
</comment>
<dbReference type="GO" id="GO:0016829">
    <property type="term" value="F:lyase activity"/>
    <property type="evidence" value="ECO:0007669"/>
    <property type="project" value="UniProtKB-KW"/>
</dbReference>
<gene>
    <name evidence="3" type="ORF">ATW55_12455</name>
</gene>
<evidence type="ECO:0000313" key="4">
    <source>
        <dbReference type="Proteomes" id="UP000053557"/>
    </source>
</evidence>
<evidence type="ECO:0008006" key="5">
    <source>
        <dbReference type="Google" id="ProtNLM"/>
    </source>
</evidence>
<dbReference type="PANTHER" id="PTHR33542">
    <property type="entry name" value="SIROHYDROCHLORIN FERROCHELATASE, CHLOROPLASTIC"/>
    <property type="match status" value="1"/>
</dbReference>
<organism evidence="3 4">
    <name type="scientific">Ferroacidibacillus organovorans</name>
    <dbReference type="NCBI Taxonomy" id="1765683"/>
    <lineage>
        <taxon>Bacteria</taxon>
        <taxon>Bacillati</taxon>
        <taxon>Bacillota</taxon>
        <taxon>Bacilli</taxon>
        <taxon>Bacillales</taxon>
        <taxon>Alicyclobacillaceae</taxon>
        <taxon>Ferroacidibacillus</taxon>
    </lineage>
</organism>
<evidence type="ECO:0000256" key="2">
    <source>
        <dbReference type="ARBA" id="ARBA00023239"/>
    </source>
</evidence>
<dbReference type="RefSeq" id="WP_067711596.1">
    <property type="nucleotide sequence ID" value="NZ_LPVJ01000006.1"/>
</dbReference>
<dbReference type="Pfam" id="PF01903">
    <property type="entry name" value="CbiX"/>
    <property type="match status" value="2"/>
</dbReference>
<protein>
    <recommendedName>
        <fullName evidence="5">Cobalamin biosynthesis protein CbiX</fullName>
    </recommendedName>
</protein>
<dbReference type="OrthoDB" id="9797895at2"/>
<evidence type="ECO:0000256" key="1">
    <source>
        <dbReference type="ARBA" id="ARBA00022723"/>
    </source>
</evidence>
<dbReference type="CDD" id="cd03416">
    <property type="entry name" value="CbiX_SirB_N"/>
    <property type="match status" value="1"/>
</dbReference>
<keyword evidence="4" id="KW-1185">Reference proteome</keyword>
<dbReference type="EMBL" id="LPVJ01000006">
    <property type="protein sequence ID" value="KUO97115.1"/>
    <property type="molecule type" value="Genomic_DNA"/>
</dbReference>
<sequence>MKALLLVGHGTRDDVGNDEFVALTERVTARLDTRDGELRVSRCFLELRAPLIKAAAQVQLDAGCRAIYLSVYVLFAAGHLKHDIPGALHTLAARYGDVSFYIGPPAGNAEELLQAAALRVQDVLFYHPAYVDAPVLFVVRGSSDQAAWEDVRRASRALSDRLSRPVLPCSIVGVGPRLKDVLRSTRNAAILLPYLLFTGFVLREIQAVCLDAKREGRLLVCADPLGRHPLVEDFFYHQANQRANFMKYAIE</sequence>
<evidence type="ECO:0000313" key="3">
    <source>
        <dbReference type="EMBL" id="KUO97115.1"/>
    </source>
</evidence>
<dbReference type="InterPro" id="IPR050963">
    <property type="entry name" value="Sirohydro_Cobaltochel/CbiX"/>
</dbReference>
<accession>A0A117SYK9</accession>
<name>A0A117SYK9_9BACL</name>
<keyword evidence="1" id="KW-0479">Metal-binding</keyword>
<dbReference type="InterPro" id="IPR002762">
    <property type="entry name" value="CbiX-like"/>
</dbReference>
<dbReference type="GO" id="GO:0046872">
    <property type="term" value="F:metal ion binding"/>
    <property type="evidence" value="ECO:0007669"/>
    <property type="project" value="UniProtKB-KW"/>
</dbReference>
<keyword evidence="2" id="KW-0456">Lyase</keyword>
<dbReference type="PANTHER" id="PTHR33542:SF3">
    <property type="entry name" value="SIROHYDROCHLORIN FERROCHELATASE, CHLOROPLASTIC"/>
    <property type="match status" value="1"/>
</dbReference>
<dbReference type="AlphaFoldDB" id="A0A117SYK9"/>
<dbReference type="Proteomes" id="UP000053557">
    <property type="component" value="Unassembled WGS sequence"/>
</dbReference>
<dbReference type="Gene3D" id="3.40.50.1400">
    <property type="match status" value="2"/>
</dbReference>
<dbReference type="SUPFAM" id="SSF53800">
    <property type="entry name" value="Chelatase"/>
    <property type="match status" value="1"/>
</dbReference>
<proteinExistence type="predicted"/>